<gene>
    <name evidence="6" type="ORF">GMST_16720</name>
</gene>
<dbReference type="PANTHER" id="PTHR43300">
    <property type="entry name" value="ACETYLTRANSFERASE"/>
    <property type="match status" value="1"/>
</dbReference>
<dbReference type="InterPro" id="IPR011004">
    <property type="entry name" value="Trimer_LpxA-like_sf"/>
</dbReference>
<keyword evidence="6" id="KW-0413">Isomerase</keyword>
<evidence type="ECO:0000256" key="1">
    <source>
        <dbReference type="ARBA" id="ARBA00007274"/>
    </source>
</evidence>
<dbReference type="InterPro" id="IPR008894">
    <property type="entry name" value="QdtA_cupin_dom"/>
</dbReference>
<comment type="similarity">
    <text evidence="1">Belongs to the transferase hexapeptide repeat family.</text>
</comment>
<evidence type="ECO:0000313" key="7">
    <source>
        <dbReference type="Proteomes" id="UP000556026"/>
    </source>
</evidence>
<dbReference type="Gene3D" id="2.160.10.10">
    <property type="entry name" value="Hexapeptide repeat proteins"/>
    <property type="match status" value="1"/>
</dbReference>
<name>A0A6V8MHA8_9BACT</name>
<dbReference type="InterPro" id="IPR018357">
    <property type="entry name" value="Hexapep_transf_CS"/>
</dbReference>
<evidence type="ECO:0000256" key="2">
    <source>
        <dbReference type="ARBA" id="ARBA00022679"/>
    </source>
</evidence>
<evidence type="ECO:0000313" key="6">
    <source>
        <dbReference type="EMBL" id="GFO59347.1"/>
    </source>
</evidence>
<dbReference type="SUPFAM" id="SSF51161">
    <property type="entry name" value="Trimeric LpxA-like enzymes"/>
    <property type="match status" value="1"/>
</dbReference>
<protein>
    <submittedName>
        <fullName evidence="6">Isomerase</fullName>
    </submittedName>
</protein>
<dbReference type="Proteomes" id="UP000556026">
    <property type="component" value="Unassembled WGS sequence"/>
</dbReference>
<keyword evidence="7" id="KW-1185">Reference proteome</keyword>
<dbReference type="AlphaFoldDB" id="A0A6V8MHA8"/>
<feature type="domain" description="Sugar 3,4-ketoisomerase QdtA cupin" evidence="5">
    <location>
        <begin position="182"/>
        <end position="309"/>
    </location>
</feature>
<proteinExistence type="inferred from homology"/>
<keyword evidence="2" id="KW-0808">Transferase</keyword>
<dbReference type="CDD" id="cd03358">
    <property type="entry name" value="LbH_WxcM_N_like"/>
    <property type="match status" value="1"/>
</dbReference>
<dbReference type="CDD" id="cd20292">
    <property type="entry name" value="cupin_QdtA-like"/>
    <property type="match status" value="1"/>
</dbReference>
<dbReference type="GO" id="GO:0016853">
    <property type="term" value="F:isomerase activity"/>
    <property type="evidence" value="ECO:0007669"/>
    <property type="project" value="UniProtKB-KW"/>
</dbReference>
<dbReference type="EMBL" id="BLXX01000004">
    <property type="protein sequence ID" value="GFO59347.1"/>
    <property type="molecule type" value="Genomic_DNA"/>
</dbReference>
<dbReference type="GO" id="GO:0016746">
    <property type="term" value="F:acyltransferase activity"/>
    <property type="evidence" value="ECO:0007669"/>
    <property type="project" value="UniProtKB-KW"/>
</dbReference>
<organism evidence="6 7">
    <name type="scientific">Geomonas silvestris</name>
    <dbReference type="NCBI Taxonomy" id="2740184"/>
    <lineage>
        <taxon>Bacteria</taxon>
        <taxon>Pseudomonadati</taxon>
        <taxon>Thermodesulfobacteriota</taxon>
        <taxon>Desulfuromonadia</taxon>
        <taxon>Geobacterales</taxon>
        <taxon>Geobacteraceae</taxon>
        <taxon>Geomonas</taxon>
    </lineage>
</organism>
<sequence>MKQYFAHPQALVESERIGANTRVWAFAHILPGAQVGADCNICDHVFLENDVVVGDRVTLKCGVQLWDGTRIEDDVFIGPNATFTNDSFPRSKQFPESFARTVVQQGASIGANATLLPGVTVGRKAMVGAGAVVTRNVPPNAIVVGNPARITGYVSAIPARQKDAVASRRNTGPFGNSAIPGVQFVHLPIIPDLRGSLSFAEIDQYLPFAPKRYFLVYDVKSREVRGEHAHRELHQFLVCVKGSCSVLVDDGRLREEYLLDTPGAGLHIPPMVWAVQYKYSPDAVLLVLASDIYNAEDYIRDYDEYLTEVTQP</sequence>
<dbReference type="Gene3D" id="2.60.120.10">
    <property type="entry name" value="Jelly Rolls"/>
    <property type="match status" value="1"/>
</dbReference>
<dbReference type="InterPro" id="IPR050179">
    <property type="entry name" value="Trans_hexapeptide_repeat"/>
</dbReference>
<accession>A0A6V8MHA8</accession>
<keyword evidence="3" id="KW-0677">Repeat</keyword>
<dbReference type="PROSITE" id="PS00101">
    <property type="entry name" value="HEXAPEP_TRANSFERASES"/>
    <property type="match status" value="1"/>
</dbReference>
<evidence type="ECO:0000256" key="3">
    <source>
        <dbReference type="ARBA" id="ARBA00022737"/>
    </source>
</evidence>
<dbReference type="RefSeq" id="WP_183354187.1">
    <property type="nucleotide sequence ID" value="NZ_BLXX01000004.1"/>
</dbReference>
<dbReference type="InterPro" id="IPR001451">
    <property type="entry name" value="Hexapep"/>
</dbReference>
<dbReference type="Pfam" id="PF00132">
    <property type="entry name" value="Hexapep"/>
    <property type="match status" value="2"/>
</dbReference>
<comment type="caution">
    <text evidence="6">The sequence shown here is derived from an EMBL/GenBank/DDBJ whole genome shotgun (WGS) entry which is preliminary data.</text>
</comment>
<evidence type="ECO:0000256" key="4">
    <source>
        <dbReference type="ARBA" id="ARBA00023315"/>
    </source>
</evidence>
<dbReference type="Pfam" id="PF05523">
    <property type="entry name" value="FdtA"/>
    <property type="match status" value="1"/>
</dbReference>
<keyword evidence="4" id="KW-0012">Acyltransferase</keyword>
<dbReference type="PANTHER" id="PTHR43300:SF4">
    <property type="entry name" value="ACYL-[ACYL-CARRIER-PROTEIN]--UDP-N-ACETYLGLUCOSAMINE O-ACYLTRANSFERASE"/>
    <property type="match status" value="1"/>
</dbReference>
<dbReference type="InterPro" id="IPR011051">
    <property type="entry name" value="RmlC_Cupin_sf"/>
</dbReference>
<reference evidence="7" key="1">
    <citation type="submission" date="2020-06" db="EMBL/GenBank/DDBJ databases">
        <title>Draft genomic sequence of Geomonas sp. Red330.</title>
        <authorList>
            <person name="Itoh H."/>
            <person name="Zhenxing X."/>
            <person name="Ushijima N."/>
            <person name="Masuda Y."/>
            <person name="Shiratori Y."/>
            <person name="Senoo K."/>
        </authorList>
    </citation>
    <scope>NUCLEOTIDE SEQUENCE [LARGE SCALE GENOMIC DNA]</scope>
    <source>
        <strain evidence="7">Red330</strain>
    </source>
</reference>
<dbReference type="InterPro" id="IPR014710">
    <property type="entry name" value="RmlC-like_jellyroll"/>
</dbReference>
<evidence type="ECO:0000259" key="5">
    <source>
        <dbReference type="Pfam" id="PF05523"/>
    </source>
</evidence>
<dbReference type="SUPFAM" id="SSF51182">
    <property type="entry name" value="RmlC-like cupins"/>
    <property type="match status" value="1"/>
</dbReference>